<comment type="similarity">
    <text evidence="1 5">Belongs to the bacterial ribosomal protein bL28 family.</text>
</comment>
<dbReference type="GO" id="GO:0005840">
    <property type="term" value="C:ribosome"/>
    <property type="evidence" value="ECO:0007669"/>
    <property type="project" value="UniProtKB-KW"/>
</dbReference>
<dbReference type="InterPro" id="IPR050096">
    <property type="entry name" value="Bacterial_rp_bL28"/>
</dbReference>
<dbReference type="KEGG" id="deo:CAY53_00870"/>
<accession>A0A2L1GKL6</accession>
<gene>
    <name evidence="5" type="primary">rpmB</name>
    <name evidence="6" type="ORF">CAY53_00870</name>
</gene>
<evidence type="ECO:0000256" key="2">
    <source>
        <dbReference type="ARBA" id="ARBA00022980"/>
    </source>
</evidence>
<evidence type="ECO:0000256" key="1">
    <source>
        <dbReference type="ARBA" id="ARBA00008760"/>
    </source>
</evidence>
<evidence type="ECO:0000256" key="3">
    <source>
        <dbReference type="ARBA" id="ARBA00023274"/>
    </source>
</evidence>
<dbReference type="InterPro" id="IPR001383">
    <property type="entry name" value="Ribosomal_bL28_bact-type"/>
</dbReference>
<dbReference type="InterPro" id="IPR037147">
    <property type="entry name" value="Ribosomal_bL28_sf"/>
</dbReference>
<dbReference type="OrthoDB" id="9805609at2"/>
<dbReference type="Gene3D" id="2.20.150.30">
    <property type="match status" value="1"/>
</dbReference>
<dbReference type="SUPFAM" id="SSF143800">
    <property type="entry name" value="L28p-like"/>
    <property type="match status" value="1"/>
</dbReference>
<dbReference type="Gene3D" id="2.30.170.40">
    <property type="entry name" value="Ribosomal protein L28/L24"/>
    <property type="match status" value="1"/>
</dbReference>
<dbReference type="PANTHER" id="PTHR39080:SF1">
    <property type="entry name" value="LARGE RIBOSOMAL SUBUNIT PROTEIN BL28A"/>
    <property type="match status" value="1"/>
</dbReference>
<dbReference type="NCBIfam" id="TIGR00009">
    <property type="entry name" value="L28"/>
    <property type="match status" value="1"/>
</dbReference>
<dbReference type="AlphaFoldDB" id="A0A2L1GKL6"/>
<dbReference type="HAMAP" id="MF_00373">
    <property type="entry name" value="Ribosomal_bL28"/>
    <property type="match status" value="1"/>
</dbReference>
<dbReference type="GO" id="GO:0006412">
    <property type="term" value="P:translation"/>
    <property type="evidence" value="ECO:0007669"/>
    <property type="project" value="UniProtKB-UniRule"/>
</dbReference>
<dbReference type="Pfam" id="PF00830">
    <property type="entry name" value="Ribosomal_L28"/>
    <property type="match status" value="1"/>
</dbReference>
<evidence type="ECO:0000256" key="5">
    <source>
        <dbReference type="HAMAP-Rule" id="MF_00373"/>
    </source>
</evidence>
<dbReference type="PANTHER" id="PTHR39080">
    <property type="entry name" value="50S RIBOSOMAL PROTEIN L28"/>
    <property type="match status" value="1"/>
</dbReference>
<sequence>MSRVCAICGKAPVSGNNVSHAHNKTRRRWMPNLQRVRALSENGGTVHVDVCTRCIRSGAIVKPQR</sequence>
<evidence type="ECO:0000256" key="4">
    <source>
        <dbReference type="ARBA" id="ARBA00035174"/>
    </source>
</evidence>
<name>A0A2L1GKL6_9BACT</name>
<evidence type="ECO:0000313" key="6">
    <source>
        <dbReference type="EMBL" id="AVD70210.1"/>
    </source>
</evidence>
<keyword evidence="3 5" id="KW-0687">Ribonucleoprotein</keyword>
<dbReference type="RefSeq" id="WP_104935535.1">
    <property type="nucleotide sequence ID" value="NZ_CP021255.1"/>
</dbReference>
<dbReference type="Proteomes" id="UP000239867">
    <property type="component" value="Chromosome"/>
</dbReference>
<organism evidence="6 7">
    <name type="scientific">Desulfobulbus oralis</name>
    <dbReference type="NCBI Taxonomy" id="1986146"/>
    <lineage>
        <taxon>Bacteria</taxon>
        <taxon>Pseudomonadati</taxon>
        <taxon>Thermodesulfobacteriota</taxon>
        <taxon>Desulfobulbia</taxon>
        <taxon>Desulfobulbales</taxon>
        <taxon>Desulfobulbaceae</taxon>
        <taxon>Desulfobulbus</taxon>
    </lineage>
</organism>
<reference evidence="6 7" key="1">
    <citation type="journal article" date="2018" name="MBio">
        <title>Insights into the evolution of host association through the isolation and characterization of a novel human periodontal pathobiont, Desulfobulbus oralis.</title>
        <authorList>
            <person name="Cross K.L."/>
            <person name="Chirania P."/>
            <person name="Xiong W."/>
            <person name="Beall C.J."/>
            <person name="Elkins J.G."/>
            <person name="Giannone R.J."/>
            <person name="Griffen A.L."/>
            <person name="Guss A.M."/>
            <person name="Hettich R.L."/>
            <person name="Joshi S.S."/>
            <person name="Mokrzan E.M."/>
            <person name="Martin R.K."/>
            <person name="Zhulin I.B."/>
            <person name="Leys E.J."/>
            <person name="Podar M."/>
        </authorList>
    </citation>
    <scope>NUCLEOTIDE SEQUENCE [LARGE SCALE GENOMIC DNA]</scope>
    <source>
        <strain evidence="6 7">ORNL</strain>
    </source>
</reference>
<protein>
    <recommendedName>
        <fullName evidence="4 5">Large ribosomal subunit protein bL28</fullName>
    </recommendedName>
</protein>
<evidence type="ECO:0000313" key="7">
    <source>
        <dbReference type="Proteomes" id="UP000239867"/>
    </source>
</evidence>
<keyword evidence="2 5" id="KW-0689">Ribosomal protein</keyword>
<proteinExistence type="inferred from homology"/>
<dbReference type="GO" id="GO:1990904">
    <property type="term" value="C:ribonucleoprotein complex"/>
    <property type="evidence" value="ECO:0007669"/>
    <property type="project" value="UniProtKB-KW"/>
</dbReference>
<dbReference type="GO" id="GO:0003735">
    <property type="term" value="F:structural constituent of ribosome"/>
    <property type="evidence" value="ECO:0007669"/>
    <property type="project" value="InterPro"/>
</dbReference>
<keyword evidence="7" id="KW-1185">Reference proteome</keyword>
<dbReference type="InterPro" id="IPR034704">
    <property type="entry name" value="Ribosomal_bL28/bL31-like_sf"/>
</dbReference>
<dbReference type="EMBL" id="CP021255">
    <property type="protein sequence ID" value="AVD70210.1"/>
    <property type="molecule type" value="Genomic_DNA"/>
</dbReference>
<dbReference type="InterPro" id="IPR026569">
    <property type="entry name" value="Ribosomal_bL28"/>
</dbReference>